<reference evidence="1" key="1">
    <citation type="submission" date="2018-05" db="EMBL/GenBank/DDBJ databases">
        <authorList>
            <person name="Lanie J.A."/>
            <person name="Ng W.-L."/>
            <person name="Kazmierczak K.M."/>
            <person name="Andrzejewski T.M."/>
            <person name="Davidsen T.M."/>
            <person name="Wayne K.J."/>
            <person name="Tettelin H."/>
            <person name="Glass J.I."/>
            <person name="Rusch D."/>
            <person name="Podicherti R."/>
            <person name="Tsui H.-C.T."/>
            <person name="Winkler M.E."/>
        </authorList>
    </citation>
    <scope>NUCLEOTIDE SEQUENCE</scope>
</reference>
<accession>A0A382C023</accession>
<name>A0A382C023_9ZZZZ</name>
<organism evidence="1">
    <name type="scientific">marine metagenome</name>
    <dbReference type="NCBI Taxonomy" id="408172"/>
    <lineage>
        <taxon>unclassified sequences</taxon>
        <taxon>metagenomes</taxon>
        <taxon>ecological metagenomes</taxon>
    </lineage>
</organism>
<protein>
    <submittedName>
        <fullName evidence="1">Uncharacterized protein</fullName>
    </submittedName>
</protein>
<sequence>MAVVPSSFESLEVYAYWVTTGL</sequence>
<evidence type="ECO:0000313" key="1">
    <source>
        <dbReference type="EMBL" id="SVB19410.1"/>
    </source>
</evidence>
<dbReference type="AlphaFoldDB" id="A0A382C023"/>
<dbReference type="EMBL" id="UINC01032177">
    <property type="protein sequence ID" value="SVB19410.1"/>
    <property type="molecule type" value="Genomic_DNA"/>
</dbReference>
<proteinExistence type="predicted"/>
<gene>
    <name evidence="1" type="ORF">METZ01_LOCUS172264</name>
</gene>